<feature type="domain" description="Glycosyl transferase family 1" evidence="2">
    <location>
        <begin position="222"/>
        <end position="368"/>
    </location>
</feature>
<dbReference type="PANTHER" id="PTHR45947">
    <property type="entry name" value="SULFOQUINOVOSYL TRANSFERASE SQD2"/>
    <property type="match status" value="1"/>
</dbReference>
<dbReference type="Pfam" id="PF13439">
    <property type="entry name" value="Glyco_transf_4"/>
    <property type="match status" value="1"/>
</dbReference>
<proteinExistence type="predicted"/>
<feature type="coiled-coil region" evidence="1">
    <location>
        <begin position="345"/>
        <end position="372"/>
    </location>
</feature>
<feature type="domain" description="Glycosyltransferase subfamily 4-like N-terminal" evidence="3">
    <location>
        <begin position="24"/>
        <end position="122"/>
    </location>
</feature>
<dbReference type="EMBL" id="FRCT01000004">
    <property type="protein sequence ID" value="SHM38233.1"/>
    <property type="molecule type" value="Genomic_DNA"/>
</dbReference>
<dbReference type="AlphaFoldDB" id="A0A1M7ICB0"/>
<dbReference type="PANTHER" id="PTHR45947:SF13">
    <property type="entry name" value="TRANSFERASE"/>
    <property type="match status" value="1"/>
</dbReference>
<keyword evidence="1" id="KW-0175">Coiled coil</keyword>
<gene>
    <name evidence="4" type="ORF">SAMN04487860_10433</name>
</gene>
<dbReference type="Proteomes" id="UP000184394">
    <property type="component" value="Unassembled WGS sequence"/>
</dbReference>
<reference evidence="4 5" key="1">
    <citation type="submission" date="2016-11" db="EMBL/GenBank/DDBJ databases">
        <authorList>
            <person name="Jaros S."/>
            <person name="Januszkiewicz K."/>
            <person name="Wedrychowicz H."/>
        </authorList>
    </citation>
    <scope>NUCLEOTIDE SEQUENCE [LARGE SCALE GENOMIC DNA]</scope>
    <source>
        <strain evidence="4 5">Y1</strain>
    </source>
</reference>
<dbReference type="InterPro" id="IPR001296">
    <property type="entry name" value="Glyco_trans_1"/>
</dbReference>
<dbReference type="CDD" id="cd03801">
    <property type="entry name" value="GT4_PimA-like"/>
    <property type="match status" value="1"/>
</dbReference>
<keyword evidence="4" id="KW-0808">Transferase</keyword>
<dbReference type="GO" id="GO:0016757">
    <property type="term" value="F:glycosyltransferase activity"/>
    <property type="evidence" value="ECO:0007669"/>
    <property type="project" value="InterPro"/>
</dbReference>
<dbReference type="SUPFAM" id="SSF53756">
    <property type="entry name" value="UDP-Glycosyltransferase/glycogen phosphorylase"/>
    <property type="match status" value="1"/>
</dbReference>
<accession>A0A1M7ICB0</accession>
<evidence type="ECO:0000259" key="3">
    <source>
        <dbReference type="Pfam" id="PF13439"/>
    </source>
</evidence>
<dbReference type="Pfam" id="PF00534">
    <property type="entry name" value="Glycos_transf_1"/>
    <property type="match status" value="1"/>
</dbReference>
<evidence type="ECO:0000259" key="2">
    <source>
        <dbReference type="Pfam" id="PF00534"/>
    </source>
</evidence>
<protein>
    <submittedName>
        <fullName evidence="4">Glycosyltransferase involved in cell wall bisynthesis</fullName>
    </submittedName>
</protein>
<sequence length="392" mass="45499">MPAMKNKTASKERVLMVHNFYQIGGGEHTVFENEKKLLRENGHYLVEYTRDNAELNESKIKKILLPFTAVFSFKTYREIKRIIRKEKIDIVHCHNTFPLISPSVYYAAWSCGVPAVQTIHNFRFLCPNGVFFSNGRICEDCLHKGLHCGIKKGCYRESRIQTIVVANMLAVHRLLGTYKKLRYIFLTDFNRKKFHKLLGSKIKHEFIKPNFEYITTPDVNKTNDGSFVFIGRLDKNKGIDFLMDNWDLQKELYIFGNGELEEYVRSQCEKNEKLHYMGFQPQEKIWEYLSKAAAMLFPTDLYEGFPMTIIEAFALGTPVICSDIGNGADIIKKEDAGTVFKPRNKESLMYAIKEAENNYKKFSANAKKAYDLHYTPDSNYEKLKSIYKAVKK</sequence>
<evidence type="ECO:0000256" key="1">
    <source>
        <dbReference type="SAM" id="Coils"/>
    </source>
</evidence>
<dbReference type="InterPro" id="IPR028098">
    <property type="entry name" value="Glyco_trans_4-like_N"/>
</dbReference>
<evidence type="ECO:0000313" key="5">
    <source>
        <dbReference type="Proteomes" id="UP000184394"/>
    </source>
</evidence>
<dbReference type="InterPro" id="IPR050194">
    <property type="entry name" value="Glycosyltransferase_grp1"/>
</dbReference>
<name>A0A1M7ICB0_RUMFL</name>
<evidence type="ECO:0000313" key="4">
    <source>
        <dbReference type="EMBL" id="SHM38233.1"/>
    </source>
</evidence>
<dbReference type="Gene3D" id="3.40.50.2000">
    <property type="entry name" value="Glycogen Phosphorylase B"/>
    <property type="match status" value="2"/>
</dbReference>
<organism evidence="4 5">
    <name type="scientific">Ruminococcus flavefaciens</name>
    <dbReference type="NCBI Taxonomy" id="1265"/>
    <lineage>
        <taxon>Bacteria</taxon>
        <taxon>Bacillati</taxon>
        <taxon>Bacillota</taxon>
        <taxon>Clostridia</taxon>
        <taxon>Eubacteriales</taxon>
        <taxon>Oscillospiraceae</taxon>
        <taxon>Ruminococcus</taxon>
    </lineage>
</organism>